<sequence length="172" mass="19801">MNTEDRNIRLSGIIFESLANGPGIRRVFFSQGCTHNCEGCFNKHTHSFHGGEIFSIKNLIDDLKDNPIINGVTFSGGDPLEQAESFYYLAQEVKNLGLNIWCYTGYTFEYILKHLDEKAFWKELLDSIDVIVDGRFMESQKNHSLKYRGSRNQRIIDVKKSLELGKIIQLNY</sequence>
<dbReference type="GO" id="GO:0046872">
    <property type="term" value="F:metal ion binding"/>
    <property type="evidence" value="ECO:0007669"/>
    <property type="project" value="UniProtKB-KW"/>
</dbReference>
<evidence type="ECO:0000256" key="1">
    <source>
        <dbReference type="ARBA" id="ARBA00001966"/>
    </source>
</evidence>
<evidence type="ECO:0000256" key="7">
    <source>
        <dbReference type="ARBA" id="ARBA00022723"/>
    </source>
</evidence>
<dbReference type="EC" id="1.97.1.-" evidence="12"/>
<keyword evidence="14" id="KW-1185">Reference proteome</keyword>
<dbReference type="SFLD" id="SFLDF00299">
    <property type="entry name" value="anaerobic_ribonucleoside-triph"/>
    <property type="match status" value="1"/>
</dbReference>
<evidence type="ECO:0000256" key="4">
    <source>
        <dbReference type="ARBA" id="ARBA00014281"/>
    </source>
</evidence>
<comment type="cofactor">
    <cofactor evidence="1">
        <name>[4Fe-4S] cluster</name>
        <dbReference type="ChEBI" id="CHEBI:49883"/>
    </cofactor>
</comment>
<comment type="catalytic activity">
    <reaction evidence="11">
        <text>glycyl-[protein] + reduced [flavodoxin] + S-adenosyl-L-methionine = glycin-2-yl radical-[protein] + semiquinone [flavodoxin] + 5'-deoxyadenosine + L-methionine + H(+)</text>
        <dbReference type="Rhea" id="RHEA:61976"/>
        <dbReference type="Rhea" id="RHEA-COMP:10622"/>
        <dbReference type="Rhea" id="RHEA-COMP:14480"/>
        <dbReference type="Rhea" id="RHEA-COMP:15993"/>
        <dbReference type="Rhea" id="RHEA-COMP:15994"/>
        <dbReference type="ChEBI" id="CHEBI:15378"/>
        <dbReference type="ChEBI" id="CHEBI:17319"/>
        <dbReference type="ChEBI" id="CHEBI:29947"/>
        <dbReference type="ChEBI" id="CHEBI:32722"/>
        <dbReference type="ChEBI" id="CHEBI:57618"/>
        <dbReference type="ChEBI" id="CHEBI:57844"/>
        <dbReference type="ChEBI" id="CHEBI:59789"/>
        <dbReference type="ChEBI" id="CHEBI:140311"/>
    </reaction>
</comment>
<dbReference type="InterPro" id="IPR058240">
    <property type="entry name" value="rSAM_sf"/>
</dbReference>
<dbReference type="GO" id="GO:0043365">
    <property type="term" value="F:[formate-C-acetyltransferase]-activating enzyme activity"/>
    <property type="evidence" value="ECO:0007669"/>
    <property type="project" value="InterPro"/>
</dbReference>
<keyword evidence="7" id="KW-0479">Metal-binding</keyword>
<dbReference type="NCBIfam" id="TIGR02491">
    <property type="entry name" value="NrdG"/>
    <property type="match status" value="1"/>
</dbReference>
<dbReference type="EMBL" id="LR590481">
    <property type="protein sequence ID" value="VTQ94449.1"/>
    <property type="molecule type" value="Genomic_DNA"/>
</dbReference>
<protein>
    <recommendedName>
        <fullName evidence="4 12">Anaerobic ribonucleoside-triphosphate reductase-activating protein</fullName>
        <ecNumber evidence="12">1.97.1.-</ecNumber>
    </recommendedName>
</protein>
<dbReference type="PROSITE" id="PS01087">
    <property type="entry name" value="RADICAL_ACTIVATING"/>
    <property type="match status" value="1"/>
</dbReference>
<dbReference type="InterPro" id="IPR034457">
    <property type="entry name" value="Organic_radical-activating"/>
</dbReference>
<keyword evidence="10" id="KW-0411">Iron-sulfur</keyword>
<evidence type="ECO:0000256" key="12">
    <source>
        <dbReference type="PIRNR" id="PIRNR000368"/>
    </source>
</evidence>
<evidence type="ECO:0000256" key="9">
    <source>
        <dbReference type="ARBA" id="ARBA00023004"/>
    </source>
</evidence>
<dbReference type="Gene3D" id="3.20.20.70">
    <property type="entry name" value="Aldolase class I"/>
    <property type="match status" value="1"/>
</dbReference>
<keyword evidence="6" id="KW-0949">S-adenosyl-L-methionine</keyword>
<dbReference type="Proteomes" id="UP000308489">
    <property type="component" value="Chromosome 1"/>
</dbReference>
<dbReference type="GO" id="GO:0004748">
    <property type="term" value="F:ribonucleoside-diphosphate reductase activity, thioredoxin disulfide as acceptor"/>
    <property type="evidence" value="ECO:0007669"/>
    <property type="project" value="TreeGrafter"/>
</dbReference>
<proteinExistence type="inferred from homology"/>
<dbReference type="RefSeq" id="WP_138210861.1">
    <property type="nucleotide sequence ID" value="NZ_CBCSDB010000005.1"/>
</dbReference>
<dbReference type="KEGG" id="hhw:NCTC503_02325"/>
<dbReference type="AlphaFoldDB" id="A0A4U9RQU1"/>
<dbReference type="OrthoDB" id="9782387at2"/>
<accession>A0A4U9RQU1</accession>
<dbReference type="Pfam" id="PF13353">
    <property type="entry name" value="Fer4_12"/>
    <property type="match status" value="1"/>
</dbReference>
<evidence type="ECO:0000256" key="11">
    <source>
        <dbReference type="ARBA" id="ARBA00047365"/>
    </source>
</evidence>
<evidence type="ECO:0000256" key="8">
    <source>
        <dbReference type="ARBA" id="ARBA00023002"/>
    </source>
</evidence>
<keyword evidence="5" id="KW-0004">4Fe-4S</keyword>
<dbReference type="PANTHER" id="PTHR30352:SF2">
    <property type="entry name" value="ANAEROBIC RIBONUCLEOSIDE-TRIPHOSPHATE REDUCTASE-ACTIVATING PROTEIN"/>
    <property type="match status" value="1"/>
</dbReference>
<evidence type="ECO:0000256" key="6">
    <source>
        <dbReference type="ARBA" id="ARBA00022691"/>
    </source>
</evidence>
<evidence type="ECO:0000313" key="14">
    <source>
        <dbReference type="Proteomes" id="UP000308489"/>
    </source>
</evidence>
<evidence type="ECO:0000313" key="13">
    <source>
        <dbReference type="EMBL" id="VTQ94449.1"/>
    </source>
</evidence>
<evidence type="ECO:0000256" key="3">
    <source>
        <dbReference type="ARBA" id="ARBA00009777"/>
    </source>
</evidence>
<organism evidence="13 14">
    <name type="scientific">Hathewaya histolytica</name>
    <name type="common">Clostridium histolyticum</name>
    <dbReference type="NCBI Taxonomy" id="1498"/>
    <lineage>
        <taxon>Bacteria</taxon>
        <taxon>Bacillati</taxon>
        <taxon>Bacillota</taxon>
        <taxon>Clostridia</taxon>
        <taxon>Eubacteriales</taxon>
        <taxon>Clostridiaceae</taxon>
        <taxon>Hathewaya</taxon>
    </lineage>
</organism>
<dbReference type="SFLD" id="SFLDG01066">
    <property type="entry name" value="organic_radical-activating_enz"/>
    <property type="match status" value="1"/>
</dbReference>
<dbReference type="CDD" id="cd01335">
    <property type="entry name" value="Radical_SAM"/>
    <property type="match status" value="1"/>
</dbReference>
<keyword evidence="8 12" id="KW-0560">Oxidoreductase</keyword>
<dbReference type="InterPro" id="IPR001989">
    <property type="entry name" value="Radical_activat_CS"/>
</dbReference>
<comment type="function">
    <text evidence="2 12">Activation of anaerobic ribonucleoside-triphosphate reductase under anaerobic conditions by generation of an organic free radical, using S-adenosylmethionine and reduced flavodoxin as cosubstrates to produce 5'-deoxy-adenosine.</text>
</comment>
<keyword evidence="9" id="KW-0408">Iron</keyword>
<name>A0A4U9RQU1_HATHI</name>
<evidence type="ECO:0000256" key="10">
    <source>
        <dbReference type="ARBA" id="ARBA00023014"/>
    </source>
</evidence>
<dbReference type="InterPro" id="IPR007197">
    <property type="entry name" value="rSAM"/>
</dbReference>
<evidence type="ECO:0000256" key="2">
    <source>
        <dbReference type="ARBA" id="ARBA00003852"/>
    </source>
</evidence>
<dbReference type="SFLD" id="SFLDG01063">
    <property type="entry name" value="activating_enzymes__group_1"/>
    <property type="match status" value="1"/>
</dbReference>
<comment type="similarity">
    <text evidence="3 12">Belongs to the organic radical-activating enzymes family.</text>
</comment>
<dbReference type="PANTHER" id="PTHR30352">
    <property type="entry name" value="PYRUVATE FORMATE-LYASE-ACTIVATING ENZYME"/>
    <property type="match status" value="1"/>
</dbReference>
<dbReference type="PIRSF" id="PIRSF000368">
    <property type="entry name" value="NrdG"/>
    <property type="match status" value="1"/>
</dbReference>
<dbReference type="SFLD" id="SFLDS00029">
    <property type="entry name" value="Radical_SAM"/>
    <property type="match status" value="1"/>
</dbReference>
<gene>
    <name evidence="13" type="primary">nrdG</name>
    <name evidence="13" type="ORF">NCTC503_02325</name>
</gene>
<dbReference type="InterPro" id="IPR012837">
    <property type="entry name" value="NrdG"/>
</dbReference>
<dbReference type="SUPFAM" id="SSF102114">
    <property type="entry name" value="Radical SAM enzymes"/>
    <property type="match status" value="1"/>
</dbReference>
<evidence type="ECO:0000256" key="5">
    <source>
        <dbReference type="ARBA" id="ARBA00022485"/>
    </source>
</evidence>
<dbReference type="InterPro" id="IPR013785">
    <property type="entry name" value="Aldolase_TIM"/>
</dbReference>
<reference evidence="13 14" key="1">
    <citation type="submission" date="2019-05" db="EMBL/GenBank/DDBJ databases">
        <authorList>
            <consortium name="Pathogen Informatics"/>
        </authorList>
    </citation>
    <scope>NUCLEOTIDE SEQUENCE [LARGE SCALE GENOMIC DNA]</scope>
    <source>
        <strain evidence="13 14">NCTC503</strain>
    </source>
</reference>
<dbReference type="GO" id="GO:0051539">
    <property type="term" value="F:4 iron, 4 sulfur cluster binding"/>
    <property type="evidence" value="ECO:0007669"/>
    <property type="project" value="UniProtKB-KW"/>
</dbReference>